<evidence type="ECO:0000313" key="2">
    <source>
        <dbReference type="Proteomes" id="UP001317870"/>
    </source>
</evidence>
<dbReference type="Proteomes" id="UP001317870">
    <property type="component" value="Chromosome"/>
</dbReference>
<proteinExistence type="predicted"/>
<organism evidence="1 2">
    <name type="scientific">Nocardia sputorum</name>
    <dbReference type="NCBI Taxonomy" id="2984338"/>
    <lineage>
        <taxon>Bacteria</taxon>
        <taxon>Bacillati</taxon>
        <taxon>Actinomycetota</taxon>
        <taxon>Actinomycetes</taxon>
        <taxon>Mycobacteriales</taxon>
        <taxon>Nocardiaceae</taxon>
        <taxon>Nocardia</taxon>
    </lineage>
</organism>
<accession>A0ABM8D672</accession>
<protein>
    <submittedName>
        <fullName evidence="1">Uncharacterized protein</fullName>
    </submittedName>
</protein>
<evidence type="ECO:0000313" key="1">
    <source>
        <dbReference type="EMBL" id="BDU02875.1"/>
    </source>
</evidence>
<dbReference type="EMBL" id="AP026978">
    <property type="protein sequence ID" value="BDU02875.1"/>
    <property type="molecule type" value="Genomic_DNA"/>
</dbReference>
<keyword evidence="2" id="KW-1185">Reference proteome</keyword>
<gene>
    <name evidence="1" type="ORF">IFM12276_59030</name>
</gene>
<sequence>MEKHEPSVEELTESVIRAGTESGYQISRDDTGRLQITAIDESPVEPPLTFAVTDQELHDYYLRLAANTGKPVGADSPWKTWMLLMATHLDEAVYKAGVLDQPCVITIGETGFWPVPR</sequence>
<dbReference type="RefSeq" id="WP_281875986.1">
    <property type="nucleotide sequence ID" value="NZ_AP026976.1"/>
</dbReference>
<reference evidence="1 2" key="1">
    <citation type="submission" date="2022-11" db="EMBL/GenBank/DDBJ databases">
        <title>Genome Sequencing of Nocardia sp. ON39_IFM12276 and assembly.</title>
        <authorList>
            <person name="Shimojima M."/>
            <person name="Toyokawa M."/>
            <person name="Uesaka K."/>
        </authorList>
    </citation>
    <scope>NUCLEOTIDE SEQUENCE [LARGE SCALE GENOMIC DNA]</scope>
    <source>
        <strain evidence="1 2">IFM 12276</strain>
    </source>
</reference>
<name>A0ABM8D672_9NOCA</name>